<dbReference type="GeneID" id="63714460"/>
<accession>A0A151GU88</accession>
<proteinExistence type="predicted"/>
<feature type="compositionally biased region" description="Low complexity" evidence="1">
    <location>
        <begin position="112"/>
        <end position="121"/>
    </location>
</feature>
<feature type="region of interest" description="Disordered" evidence="1">
    <location>
        <begin position="1"/>
        <end position="28"/>
    </location>
</feature>
<evidence type="ECO:0000256" key="1">
    <source>
        <dbReference type="SAM" id="MobiDB-lite"/>
    </source>
</evidence>
<dbReference type="Pfam" id="PF11885">
    <property type="entry name" value="DUF3405"/>
    <property type="match status" value="1"/>
</dbReference>
<protein>
    <recommendedName>
        <fullName evidence="4">Major facilitator superfamily transporter</fullName>
    </recommendedName>
</protein>
<dbReference type="RefSeq" id="XP_040660031.1">
    <property type="nucleotide sequence ID" value="XM_040799148.1"/>
</dbReference>
<sequence>MARIRKYNPPQDGDENAVSNADTGNTRVVVQLDDDEDASLPDDGDEMHDEKRQMNLREAIPWLLYKHLDGYFQGIRALVDKSDRVPEYPHDTQKPSISSSPLRYNARKPRSYDPYRPSSSTRTCYLDRDHRIPAPAIYAYDGVPWHMPDPALGSYELLGINGDVCFDRFGRYGPYGLGYSKLRGGAGVGMDTENSDSDQVWAATGQINYHRVDWGYAQEMCSEANKHRFLEPDRNTEELPPAGLHLKGKKGRIAVVVRCYQGFEWTDLAILNFRAMVTELSLRSGGEYTVHLLLHVRDVDLPIWADDLTAQHLLDDYVPVEFHSLVTLWSEPQMRLFYPGDFAEALENPSGHSVHGVYRSAHMPLQVFAMKHPEYEYFWNWEMDMRVVGNYYEMLDRIGRWADDQPRSLLWERSARYFIPNYHGTWENFTREVKLDTLLSGERPVFGPVMFTGRRPLRHEQQGWSVLPDSCVSARGPAQCGVGEGADLITLNPIFDVNESGWVFANDVTGYSDADSSHPPRRSAIITGSRLSRRLLVAMHEEVWRHRHTMFSEMFPPTVALHGGFKALYAPHPVYLERAWLPLGSALNAAFNSGKHNSASGRNSPYDMENEHNHKGTSWYYHSEFAGLLWRRWLGYPQMDGRGARGTERGGIMEESAKGSSGRMCLRSMLVHPIKYERPAEE</sequence>
<gene>
    <name evidence="2" type="ORF">DCS_01817</name>
</gene>
<organism evidence="2 3">
    <name type="scientific">Drechmeria coniospora</name>
    <name type="common">Nematophagous fungus</name>
    <name type="synonym">Meria coniospora</name>
    <dbReference type="NCBI Taxonomy" id="98403"/>
    <lineage>
        <taxon>Eukaryota</taxon>
        <taxon>Fungi</taxon>
        <taxon>Dikarya</taxon>
        <taxon>Ascomycota</taxon>
        <taxon>Pezizomycotina</taxon>
        <taxon>Sordariomycetes</taxon>
        <taxon>Hypocreomycetidae</taxon>
        <taxon>Hypocreales</taxon>
        <taxon>Ophiocordycipitaceae</taxon>
        <taxon>Drechmeria</taxon>
    </lineage>
</organism>
<feature type="compositionally biased region" description="Polar residues" evidence="1">
    <location>
        <begin position="17"/>
        <end position="28"/>
    </location>
</feature>
<reference evidence="2 3" key="1">
    <citation type="journal article" date="2016" name="Sci. Rep.">
        <title>Insights into Adaptations to a Near-Obligate Nematode Endoparasitic Lifestyle from the Finished Genome of Drechmeria coniospora.</title>
        <authorList>
            <person name="Zhang L."/>
            <person name="Zhou Z."/>
            <person name="Guo Q."/>
            <person name="Fokkens L."/>
            <person name="Miskei M."/>
            <person name="Pocsi I."/>
            <person name="Zhang W."/>
            <person name="Chen M."/>
            <person name="Wang L."/>
            <person name="Sun Y."/>
            <person name="Donzelli B.G."/>
            <person name="Gibson D.M."/>
            <person name="Nelson D.R."/>
            <person name="Luo J.G."/>
            <person name="Rep M."/>
            <person name="Liu H."/>
            <person name="Yang S."/>
            <person name="Wang J."/>
            <person name="Krasnoff S.B."/>
            <person name="Xu Y."/>
            <person name="Molnar I."/>
            <person name="Lin M."/>
        </authorList>
    </citation>
    <scope>NUCLEOTIDE SEQUENCE [LARGE SCALE GENOMIC DNA]</scope>
    <source>
        <strain evidence="2 3">ARSEF 6962</strain>
    </source>
</reference>
<evidence type="ECO:0000313" key="3">
    <source>
        <dbReference type="Proteomes" id="UP000076580"/>
    </source>
</evidence>
<feature type="region of interest" description="Disordered" evidence="1">
    <location>
        <begin position="86"/>
        <end position="121"/>
    </location>
</feature>
<comment type="caution">
    <text evidence="2">The sequence shown here is derived from an EMBL/GenBank/DDBJ whole genome shotgun (WGS) entry which is preliminary data.</text>
</comment>
<dbReference type="PANTHER" id="PTHR36205">
    <property type="entry name" value="CHROMOSOME 19, WHOLE GENOME SHOTGUN SEQUENCE"/>
    <property type="match status" value="1"/>
</dbReference>
<keyword evidence="3" id="KW-1185">Reference proteome</keyword>
<dbReference type="PANTHER" id="PTHR36205:SF3">
    <property type="entry name" value="MAJOR FACILITATOR SUPERFAMILY TRANSPORTER"/>
    <property type="match status" value="1"/>
</dbReference>
<evidence type="ECO:0000313" key="2">
    <source>
        <dbReference type="EMBL" id="KYK60679.1"/>
    </source>
</evidence>
<dbReference type="InterPro" id="IPR021822">
    <property type="entry name" value="DUF3405"/>
</dbReference>
<evidence type="ECO:0008006" key="4">
    <source>
        <dbReference type="Google" id="ProtNLM"/>
    </source>
</evidence>
<dbReference type="AlphaFoldDB" id="A0A151GU88"/>
<dbReference type="STRING" id="98403.A0A151GU88"/>
<name>A0A151GU88_DRECN</name>
<dbReference type="Proteomes" id="UP000076580">
    <property type="component" value="Chromosome 01"/>
</dbReference>
<dbReference type="InParanoid" id="A0A151GU88"/>
<dbReference type="EMBL" id="LAYC01000001">
    <property type="protein sequence ID" value="KYK60679.1"/>
    <property type="molecule type" value="Genomic_DNA"/>
</dbReference>